<evidence type="ECO:0000313" key="1">
    <source>
        <dbReference type="EMBL" id="GME73908.1"/>
    </source>
</evidence>
<reference evidence="1" key="1">
    <citation type="submission" date="2023-04" db="EMBL/GenBank/DDBJ databases">
        <title>Ambrosiozyma monospora NBRC 10751.</title>
        <authorList>
            <person name="Ichikawa N."/>
            <person name="Sato H."/>
            <person name="Tonouchi N."/>
        </authorList>
    </citation>
    <scope>NUCLEOTIDE SEQUENCE</scope>
    <source>
        <strain evidence="1">NBRC 10751</strain>
    </source>
</reference>
<dbReference type="EMBL" id="BSXS01000789">
    <property type="protein sequence ID" value="GME73908.1"/>
    <property type="molecule type" value="Genomic_DNA"/>
</dbReference>
<proteinExistence type="predicted"/>
<gene>
    <name evidence="1" type="ORF">Amon02_000157300</name>
</gene>
<accession>A0ACB5SV18</accession>
<keyword evidence="2" id="KW-1185">Reference proteome</keyword>
<evidence type="ECO:0000313" key="2">
    <source>
        <dbReference type="Proteomes" id="UP001165064"/>
    </source>
</evidence>
<sequence>MRAHFLLITVLAIVKTVYSYPTPLPQPTVISSTIVDHANDPTATYSSGPTFSIDFDSSSTSEPTTTDYDALRSLMLTFTAIEENLRYHPDYYYTAYPELYSSYESIKSYYFSDLLLPDNTANYAFYEAALSFLTLIPSSLTAEYESYFSAESDFLHTVNSTYLTLNAFPNPETPSLTFYDTSLSVPTSGAYAALYLIAQCKALVDDQLQYGGQYNRYLASKSATSGFYWDYLVPENVLESELKSVGTGLNEYNLLATDYCSSYVGYMMTQLDVPWKARILAAAKTRYNSYSSEFTTPIYVDFKTFKPTGYGHQGLSKGAIAGIVVGCVVFVAILVIAMIVVFEKEIKERGSKN</sequence>
<comment type="caution">
    <text evidence="1">The sequence shown here is derived from an EMBL/GenBank/DDBJ whole genome shotgun (WGS) entry which is preliminary data.</text>
</comment>
<protein>
    <submittedName>
        <fullName evidence="1">Unnamed protein product</fullName>
    </submittedName>
</protein>
<name>A0ACB5SV18_AMBMO</name>
<organism evidence="1 2">
    <name type="scientific">Ambrosiozyma monospora</name>
    <name type="common">Yeast</name>
    <name type="synonym">Endomycopsis monosporus</name>
    <dbReference type="NCBI Taxonomy" id="43982"/>
    <lineage>
        <taxon>Eukaryota</taxon>
        <taxon>Fungi</taxon>
        <taxon>Dikarya</taxon>
        <taxon>Ascomycota</taxon>
        <taxon>Saccharomycotina</taxon>
        <taxon>Pichiomycetes</taxon>
        <taxon>Pichiales</taxon>
        <taxon>Pichiaceae</taxon>
        <taxon>Ambrosiozyma</taxon>
    </lineage>
</organism>
<dbReference type="Proteomes" id="UP001165064">
    <property type="component" value="Unassembled WGS sequence"/>
</dbReference>